<gene>
    <name evidence="2" type="ORF">AYI68_g4555</name>
</gene>
<proteinExistence type="predicted"/>
<evidence type="ECO:0000313" key="3">
    <source>
        <dbReference type="Proteomes" id="UP000187455"/>
    </source>
</evidence>
<dbReference type="InterPro" id="IPR021047">
    <property type="entry name" value="Mannosyltransferase_CMT1"/>
</dbReference>
<accession>A0A1R0GWS8</accession>
<dbReference type="AlphaFoldDB" id="A0A1R0GWS8"/>
<keyword evidence="1" id="KW-0812">Transmembrane</keyword>
<evidence type="ECO:0000256" key="1">
    <source>
        <dbReference type="SAM" id="Phobius"/>
    </source>
</evidence>
<protein>
    <submittedName>
        <fullName evidence="2">Alpha-1,3-mannosyltransferase CMT1</fullName>
    </submittedName>
</protein>
<evidence type="ECO:0000313" key="2">
    <source>
        <dbReference type="EMBL" id="OLY81342.1"/>
    </source>
</evidence>
<keyword evidence="1" id="KW-1133">Transmembrane helix</keyword>
<feature type="transmembrane region" description="Helical" evidence="1">
    <location>
        <begin position="12"/>
        <end position="29"/>
    </location>
</feature>
<comment type="caution">
    <text evidence="2">The sequence shown here is derived from an EMBL/GenBank/DDBJ whole genome shotgun (WGS) entry which is preliminary data.</text>
</comment>
<keyword evidence="1" id="KW-0472">Membrane</keyword>
<keyword evidence="2" id="KW-0328">Glycosyltransferase</keyword>
<reference evidence="2 3" key="1">
    <citation type="journal article" date="2016" name="Mol. Biol. Evol.">
        <title>Genome-Wide Survey of Gut Fungi (Harpellales) Reveals the First Horizontally Transferred Ubiquitin Gene from a Mosquito Host.</title>
        <authorList>
            <person name="Wang Y."/>
            <person name="White M.M."/>
            <person name="Kvist S."/>
            <person name="Moncalvo J.M."/>
        </authorList>
    </citation>
    <scope>NUCLEOTIDE SEQUENCE [LARGE SCALE GENOMIC DNA]</scope>
    <source>
        <strain evidence="2 3">ALG-7-W6</strain>
    </source>
</reference>
<dbReference type="PANTHER" id="PTHR34144:SF5">
    <property type="entry name" value="ALPHA-1,3-MANNOSYLTRANSFERASE CMT1"/>
    <property type="match status" value="1"/>
</dbReference>
<dbReference type="Proteomes" id="UP000187455">
    <property type="component" value="Unassembled WGS sequence"/>
</dbReference>
<name>A0A1R0GWS8_9FUNG</name>
<keyword evidence="2" id="KW-0808">Transferase</keyword>
<organism evidence="2 3">
    <name type="scientific">Smittium mucronatum</name>
    <dbReference type="NCBI Taxonomy" id="133383"/>
    <lineage>
        <taxon>Eukaryota</taxon>
        <taxon>Fungi</taxon>
        <taxon>Fungi incertae sedis</taxon>
        <taxon>Zoopagomycota</taxon>
        <taxon>Kickxellomycotina</taxon>
        <taxon>Harpellomycetes</taxon>
        <taxon>Harpellales</taxon>
        <taxon>Legeriomycetaceae</taxon>
        <taxon>Smittium</taxon>
    </lineage>
</organism>
<dbReference type="EMBL" id="LSSL01002555">
    <property type="protein sequence ID" value="OLY81342.1"/>
    <property type="molecule type" value="Genomic_DNA"/>
</dbReference>
<dbReference type="Pfam" id="PF11735">
    <property type="entry name" value="CAP59_mtransfer"/>
    <property type="match status" value="1"/>
</dbReference>
<dbReference type="OrthoDB" id="262547at2759"/>
<sequence>MLAHIIPKGRKKTLYAISSLIFITVFYFYRKSQIGYFDLEKVKKLQRIRLDSAPFCLTKSRLSFDRYLERNSRYDYLEADTYSSPKVDLAGKKILQEGGGIGNAAILRKKYFFAINLYNNEEVIPYMIQELMLLFKFFGVENIFLSLYENGSKDNTKKLLRDFSEYLKTFDIKHDFVLEDGSRPKEFHRIEYLAKVRNRALDPLEKEKKKGRVYDKIIFMNDIFFCRNDILELVYQSDFQGSDLTCPLDFFSEPDWENKLIFRDTWVARDIEGSRFRQLFRELSDHPETKLRNDQKLPFQVQCSWNGVAVLNPKPFYDKDPLRFRRSHVGTGECSASECSLLCNDLWNRGFRRFVAVPEIMVSYRHRDAVYVDINYDKILSTNRTLVEKIKYIDGPSKIFCVGLEGMNILEPDQPDLWVNYTTTGVKVT</sequence>
<dbReference type="GO" id="GO:0016757">
    <property type="term" value="F:glycosyltransferase activity"/>
    <property type="evidence" value="ECO:0007669"/>
    <property type="project" value="UniProtKB-KW"/>
</dbReference>
<dbReference type="PANTHER" id="PTHR34144">
    <property type="entry name" value="CHROMOSOME 8, WHOLE GENOME SHOTGUN SEQUENCE"/>
    <property type="match status" value="1"/>
</dbReference>
<keyword evidence="3" id="KW-1185">Reference proteome</keyword>